<evidence type="ECO:0000256" key="1">
    <source>
        <dbReference type="ARBA" id="ARBA00004141"/>
    </source>
</evidence>
<name>A0A8C4KGQ2_DRONO</name>
<evidence type="ECO:0000256" key="3">
    <source>
        <dbReference type="ARBA" id="ARBA00022676"/>
    </source>
</evidence>
<feature type="transmembrane region" description="Helical" evidence="8">
    <location>
        <begin position="280"/>
        <end position="300"/>
    </location>
</feature>
<keyword evidence="5 8" id="KW-0812">Transmembrane</keyword>
<organism evidence="9 10">
    <name type="scientific">Dromaius novaehollandiae</name>
    <name type="common">Emu</name>
    <dbReference type="NCBI Taxonomy" id="8790"/>
    <lineage>
        <taxon>Eukaryota</taxon>
        <taxon>Metazoa</taxon>
        <taxon>Chordata</taxon>
        <taxon>Craniata</taxon>
        <taxon>Vertebrata</taxon>
        <taxon>Euteleostomi</taxon>
        <taxon>Archelosauria</taxon>
        <taxon>Archosauria</taxon>
        <taxon>Dinosauria</taxon>
        <taxon>Saurischia</taxon>
        <taxon>Theropoda</taxon>
        <taxon>Coelurosauria</taxon>
        <taxon>Aves</taxon>
        <taxon>Palaeognathae</taxon>
        <taxon>Casuariiformes</taxon>
        <taxon>Dromaiidae</taxon>
        <taxon>Dromaius</taxon>
    </lineage>
</organism>
<feature type="transmembrane region" description="Helical" evidence="8">
    <location>
        <begin position="207"/>
        <end position="223"/>
    </location>
</feature>
<keyword evidence="4" id="KW-0808">Transferase</keyword>
<keyword evidence="3" id="KW-0328">Glycosyltransferase</keyword>
<evidence type="ECO:0000256" key="8">
    <source>
        <dbReference type="SAM" id="Phobius"/>
    </source>
</evidence>
<feature type="transmembrane region" description="Helical" evidence="8">
    <location>
        <begin position="306"/>
        <end position="332"/>
    </location>
</feature>
<keyword evidence="10" id="KW-1185">Reference proteome</keyword>
<evidence type="ECO:0000256" key="7">
    <source>
        <dbReference type="ARBA" id="ARBA00023136"/>
    </source>
</evidence>
<evidence type="ECO:0000313" key="10">
    <source>
        <dbReference type="Proteomes" id="UP000694423"/>
    </source>
</evidence>
<proteinExistence type="inferred from homology"/>
<dbReference type="Pfam" id="PF10034">
    <property type="entry name" value="Dpy19"/>
    <property type="match status" value="2"/>
</dbReference>
<evidence type="ECO:0000256" key="4">
    <source>
        <dbReference type="ARBA" id="ARBA00022679"/>
    </source>
</evidence>
<feature type="transmembrane region" description="Helical" evidence="8">
    <location>
        <begin position="254"/>
        <end position="273"/>
    </location>
</feature>
<comment type="subcellular location">
    <subcellularLocation>
        <location evidence="1">Membrane</location>
        <topology evidence="1">Multi-pass membrane protein</topology>
    </subcellularLocation>
</comment>
<dbReference type="GO" id="GO:0005637">
    <property type="term" value="C:nuclear inner membrane"/>
    <property type="evidence" value="ECO:0007669"/>
    <property type="project" value="TreeGrafter"/>
</dbReference>
<accession>A0A8C4KGQ2</accession>
<dbReference type="Proteomes" id="UP000694423">
    <property type="component" value="Unplaced"/>
</dbReference>
<dbReference type="AlphaFoldDB" id="A0A8C4KGQ2"/>
<feature type="transmembrane region" description="Helical" evidence="8">
    <location>
        <begin position="127"/>
        <end position="148"/>
    </location>
</feature>
<dbReference type="PANTHER" id="PTHR31488:SF1">
    <property type="entry name" value="C-MANNOSYLTRANSFERASE DPY19L1"/>
    <property type="match status" value="1"/>
</dbReference>
<evidence type="ECO:0000313" key="9">
    <source>
        <dbReference type="Ensembl" id="ENSDNVP00000024037.1"/>
    </source>
</evidence>
<keyword evidence="6 8" id="KW-1133">Transmembrane helix</keyword>
<feature type="transmembrane region" description="Helical" evidence="8">
    <location>
        <begin position="230"/>
        <end position="248"/>
    </location>
</feature>
<feature type="transmembrane region" description="Helical" evidence="8">
    <location>
        <begin position="344"/>
        <end position="377"/>
    </location>
</feature>
<reference evidence="9" key="2">
    <citation type="submission" date="2025-09" db="UniProtKB">
        <authorList>
            <consortium name="Ensembl"/>
        </authorList>
    </citation>
    <scope>IDENTIFICATION</scope>
</reference>
<dbReference type="GO" id="GO:0000030">
    <property type="term" value="F:mannosyltransferase activity"/>
    <property type="evidence" value="ECO:0007669"/>
    <property type="project" value="TreeGrafter"/>
</dbReference>
<comment type="similarity">
    <text evidence="2">Belongs to the dpy-19 family.</text>
</comment>
<dbReference type="PANTHER" id="PTHR31488">
    <property type="entry name" value="DPY-19-LIKE 1, LIKE (H. SAPIENS)"/>
    <property type="match status" value="1"/>
</dbReference>
<keyword evidence="7 8" id="KW-0472">Membrane</keyword>
<sequence length="581" mass="66339">AGVLHWCHITTLFENDRHFSHLSTLEREMAFRTEMGLYYSYFKTIIEAPSFWNGVWAIMNDRLTEYPLVINTLQRFNLYPEVVLASWYRIYTTIMDFLGVPTKICWTVNRGTGLSPVESCEGLGDPASFYVAVIFLLNGLMMSLFFIYGTYLSGSRLGGLITVICYFFNHGECTRVMWTPPLRESFSYPFLVLQMLLLTYILRYLSIYTYLIALCVSNIFFMLPWQFAQFVLLTQIASLFAVYVMGYIDSCKLQKILSAHMVSLAVCFILMFGNSMLLTSYYAASLVVIWVIEGCAWIIGTVTLKYLTSLAFGISDDVSVLSLSLISGILISVQKAIQMKHTQILAYACVVCLFLQLVYHALQLLAYSVLAILIMRLKLFLTPHLCVMASLVCSKQLFGWLFCKIQPKILVFAILALMTLEGSSNLQTQWNIIGEFSNLPQEELLEWIKVNTRQDAVFAGAMPTMASVKLSTLRPIVNHPHYEDAGLRARTKIVYSMYSRKPAKEVKKELIKLGVDYYILEESWCIRRTKPGCSMPEIWDVEDPTNSGKIPLCNLMSKDSRPHFIMVFENSNYKVLKVPKE</sequence>
<dbReference type="Ensembl" id="ENSDNVT00000029014.1">
    <property type="protein sequence ID" value="ENSDNVP00000024037.1"/>
    <property type="gene ID" value="ENSDNVG00000016640.1"/>
</dbReference>
<protein>
    <submittedName>
        <fullName evidence="9">Dpy-19 like C-mannosyltransferase 1</fullName>
    </submittedName>
</protein>
<evidence type="ECO:0000256" key="2">
    <source>
        <dbReference type="ARBA" id="ARBA00008744"/>
    </source>
</evidence>
<evidence type="ECO:0000256" key="5">
    <source>
        <dbReference type="ARBA" id="ARBA00022692"/>
    </source>
</evidence>
<evidence type="ECO:0000256" key="6">
    <source>
        <dbReference type="ARBA" id="ARBA00022989"/>
    </source>
</evidence>
<dbReference type="InterPro" id="IPR018732">
    <property type="entry name" value="Dpy-19/Dpy-19-like"/>
</dbReference>
<reference evidence="9" key="1">
    <citation type="submission" date="2025-08" db="UniProtKB">
        <authorList>
            <consortium name="Ensembl"/>
        </authorList>
    </citation>
    <scope>IDENTIFICATION</scope>
</reference>